<dbReference type="Gene3D" id="3.60.21.10">
    <property type="match status" value="1"/>
</dbReference>
<evidence type="ECO:0000313" key="2">
    <source>
        <dbReference type="EMBL" id="GJM63099.1"/>
    </source>
</evidence>
<protein>
    <recommendedName>
        <fullName evidence="1">Calcineurin-like phosphoesterase domain-containing protein</fullName>
    </recommendedName>
</protein>
<dbReference type="GO" id="GO:0016787">
    <property type="term" value="F:hydrolase activity"/>
    <property type="evidence" value="ECO:0007669"/>
    <property type="project" value="InterPro"/>
</dbReference>
<dbReference type="RefSeq" id="WP_338238307.1">
    <property type="nucleotide sequence ID" value="NZ_BQKE01000002.1"/>
</dbReference>
<dbReference type="Proteomes" id="UP001310022">
    <property type="component" value="Unassembled WGS sequence"/>
</dbReference>
<dbReference type="SUPFAM" id="SSF56300">
    <property type="entry name" value="Metallo-dependent phosphatases"/>
    <property type="match status" value="1"/>
</dbReference>
<evidence type="ECO:0000259" key="1">
    <source>
        <dbReference type="Pfam" id="PF00149"/>
    </source>
</evidence>
<comment type="caution">
    <text evidence="2">The sequence shown here is derived from an EMBL/GenBank/DDBJ whole genome shotgun (WGS) entry which is preliminary data.</text>
</comment>
<organism evidence="2 3">
    <name type="scientific">Persicobacter diffluens</name>
    <dbReference type="NCBI Taxonomy" id="981"/>
    <lineage>
        <taxon>Bacteria</taxon>
        <taxon>Pseudomonadati</taxon>
        <taxon>Bacteroidota</taxon>
        <taxon>Cytophagia</taxon>
        <taxon>Cytophagales</taxon>
        <taxon>Persicobacteraceae</taxon>
        <taxon>Persicobacter</taxon>
    </lineage>
</organism>
<reference evidence="2 3" key="1">
    <citation type="submission" date="2021-12" db="EMBL/GenBank/DDBJ databases">
        <title>Genome sequencing of bacteria with rrn-lacking chromosome and rrn-plasmid.</title>
        <authorList>
            <person name="Anda M."/>
            <person name="Iwasaki W."/>
        </authorList>
    </citation>
    <scope>NUCLEOTIDE SEQUENCE [LARGE SCALE GENOMIC DNA]</scope>
    <source>
        <strain evidence="2 3">NBRC 15940</strain>
    </source>
</reference>
<keyword evidence="3" id="KW-1185">Reference proteome</keyword>
<evidence type="ECO:0000313" key="3">
    <source>
        <dbReference type="Proteomes" id="UP001310022"/>
    </source>
</evidence>
<feature type="domain" description="Calcineurin-like phosphoesterase" evidence="1">
    <location>
        <begin position="31"/>
        <end position="242"/>
    </location>
</feature>
<dbReference type="AlphaFoldDB" id="A0AAN5ALC3"/>
<accession>A0AAN5ALC3</accession>
<proteinExistence type="predicted"/>
<dbReference type="EMBL" id="BQKE01000002">
    <property type="protein sequence ID" value="GJM63099.1"/>
    <property type="molecule type" value="Genomic_DNA"/>
</dbReference>
<sequence>MKHYIFIWAMIYIASCNSQPDQQAEKYIANFAVMGDCPYDEPGKRLAYNRMKAHLLENNQKSQADFLIHVGDIKRGAYPCDTAYFEDAIGLLADSKISPYMIIGDNEWNDCEDQDAALSLWHHTFDSLNGAFVKKFQARTQATVPTNMAFLHGEVLFMSVHQVSGKMRSAEEWRARAERNAQWIKENFEQFGSQAKAAIIFAHASPDQRIEEVGEEALWLPLRKEVEAFGKPVMYLQGDTHRHAVKHPYGGLDNFYRLVIDEDLLAEQVIQVAVRENTSMPFDIKRVGYFD</sequence>
<gene>
    <name evidence="2" type="ORF">PEDI_36510</name>
</gene>
<dbReference type="Pfam" id="PF00149">
    <property type="entry name" value="Metallophos"/>
    <property type="match status" value="1"/>
</dbReference>
<dbReference type="InterPro" id="IPR004843">
    <property type="entry name" value="Calcineurin-like_PHP"/>
</dbReference>
<dbReference type="InterPro" id="IPR029052">
    <property type="entry name" value="Metallo-depent_PP-like"/>
</dbReference>
<name>A0AAN5ALC3_9BACT</name>